<protein>
    <submittedName>
        <fullName evidence="1">Uncharacterized protein</fullName>
    </submittedName>
</protein>
<dbReference type="RefSeq" id="WP_260561262.1">
    <property type="nucleotide sequence ID" value="NZ_BAABEC010000191.1"/>
</dbReference>
<accession>A0ABY5YL59</accession>
<proteinExistence type="predicted"/>
<evidence type="ECO:0000313" key="1">
    <source>
        <dbReference type="EMBL" id="UWX65004.1"/>
    </source>
</evidence>
<dbReference type="Proteomes" id="UP001060261">
    <property type="component" value="Chromosome"/>
</dbReference>
<reference evidence="1" key="1">
    <citation type="submission" date="2022-09" db="EMBL/GenBank/DDBJ databases">
        <title>genome sequence of Deinococcus rubellus.</title>
        <authorList>
            <person name="Srinivasan S."/>
        </authorList>
    </citation>
    <scope>NUCLEOTIDE SEQUENCE</scope>
    <source>
        <strain evidence="1">Ant6</strain>
    </source>
</reference>
<dbReference type="EMBL" id="CP104213">
    <property type="protein sequence ID" value="UWX65004.1"/>
    <property type="molecule type" value="Genomic_DNA"/>
</dbReference>
<sequence length="189" mass="20373">MVLLLALLAAGYFLVYRPVTVFLSGWRIPAQSAQIPAASGNVQSPLTRSDVQKFVRIRRDERAALGSSFTSVQNTFQSIQNGQTPTFWQVTGVLRDLGSSVGQARAAQVQGLVREQLSRERYNVVRDGVNRSLGVPDIDFGKIASELQGGKVPDFGNTVKLDASPQTTALIQPFKTELTATAALGLLGL</sequence>
<name>A0ABY5YL59_9DEIO</name>
<organism evidence="1 2">
    <name type="scientific">Deinococcus rubellus</name>
    <dbReference type="NCBI Taxonomy" id="1889240"/>
    <lineage>
        <taxon>Bacteria</taxon>
        <taxon>Thermotogati</taxon>
        <taxon>Deinococcota</taxon>
        <taxon>Deinococci</taxon>
        <taxon>Deinococcales</taxon>
        <taxon>Deinococcaceae</taxon>
        <taxon>Deinococcus</taxon>
    </lineage>
</organism>
<evidence type="ECO:0000313" key="2">
    <source>
        <dbReference type="Proteomes" id="UP001060261"/>
    </source>
</evidence>
<keyword evidence="2" id="KW-1185">Reference proteome</keyword>
<gene>
    <name evidence="1" type="ORF">N0D28_04920</name>
</gene>